<protein>
    <recommendedName>
        <fullName evidence="7">NAC domain-containing protein</fullName>
    </recommendedName>
</protein>
<evidence type="ECO:0000256" key="1">
    <source>
        <dbReference type="ARBA" id="ARBA00004123"/>
    </source>
</evidence>
<dbReference type="PROSITE" id="PS51005">
    <property type="entry name" value="NAC"/>
    <property type="match status" value="1"/>
</dbReference>
<proteinExistence type="predicted"/>
<dbReference type="GO" id="GO:0003677">
    <property type="term" value="F:DNA binding"/>
    <property type="evidence" value="ECO:0007669"/>
    <property type="project" value="UniProtKB-KW"/>
</dbReference>
<sequence length="253" mass="28448">MMPMGYRFVPTDVELICYLWEKVYGEGLQGIMKNTIVECDLYGSESPREIFNGTSATELYFFTVLKKKFGHGERIDRTVGAKGTWKMQNNGKHEGGCKIPAIYDLVDNSEIGYRKNLSFAPPKGQEVRIVSGKKESWVMHEYTLRVYPDGQDVWALCRIIKKNKSDNNASSSSSASVSSQGLEENEEFQPREKRPRATSVSTSVPMAPSTTSTFNETVTTTPTYLYGNLLQQDHNHFSASSVSGMPMQHLAWM</sequence>
<comment type="caution">
    <text evidence="8">The sequence shown here is derived from an EMBL/GenBank/DDBJ whole genome shotgun (WGS) entry which is preliminary data.</text>
</comment>
<accession>A0A835HZG9</accession>
<keyword evidence="4" id="KW-0804">Transcription</keyword>
<keyword evidence="2" id="KW-0805">Transcription regulation</keyword>
<evidence type="ECO:0000256" key="4">
    <source>
        <dbReference type="ARBA" id="ARBA00023163"/>
    </source>
</evidence>
<feature type="compositionally biased region" description="Low complexity" evidence="6">
    <location>
        <begin position="166"/>
        <end position="179"/>
    </location>
</feature>
<dbReference type="GO" id="GO:0005634">
    <property type="term" value="C:nucleus"/>
    <property type="evidence" value="ECO:0007669"/>
    <property type="project" value="UniProtKB-SubCell"/>
</dbReference>
<dbReference type="AlphaFoldDB" id="A0A835HZG9"/>
<evidence type="ECO:0000313" key="9">
    <source>
        <dbReference type="Proteomes" id="UP000631114"/>
    </source>
</evidence>
<dbReference type="PANTHER" id="PTHR31989">
    <property type="entry name" value="NAC DOMAIN-CONTAINING PROTEIN 82-RELATED"/>
    <property type="match status" value="1"/>
</dbReference>
<feature type="domain" description="NAC" evidence="7">
    <location>
        <begin position="2"/>
        <end position="162"/>
    </location>
</feature>
<organism evidence="8 9">
    <name type="scientific">Coptis chinensis</name>
    <dbReference type="NCBI Taxonomy" id="261450"/>
    <lineage>
        <taxon>Eukaryota</taxon>
        <taxon>Viridiplantae</taxon>
        <taxon>Streptophyta</taxon>
        <taxon>Embryophyta</taxon>
        <taxon>Tracheophyta</taxon>
        <taxon>Spermatophyta</taxon>
        <taxon>Magnoliopsida</taxon>
        <taxon>Ranunculales</taxon>
        <taxon>Ranunculaceae</taxon>
        <taxon>Coptidoideae</taxon>
        <taxon>Coptis</taxon>
    </lineage>
</organism>
<keyword evidence="3" id="KW-0238">DNA-binding</keyword>
<dbReference type="Gene3D" id="2.170.150.80">
    <property type="entry name" value="NAC domain"/>
    <property type="match status" value="1"/>
</dbReference>
<dbReference type="OrthoDB" id="774757at2759"/>
<evidence type="ECO:0000313" key="8">
    <source>
        <dbReference type="EMBL" id="KAF9608536.1"/>
    </source>
</evidence>
<comment type="subcellular location">
    <subcellularLocation>
        <location evidence="1">Nucleus</location>
    </subcellularLocation>
</comment>
<keyword evidence="5" id="KW-0539">Nucleus</keyword>
<dbReference type="Pfam" id="PF02365">
    <property type="entry name" value="NAM"/>
    <property type="match status" value="1"/>
</dbReference>
<dbReference type="InterPro" id="IPR003441">
    <property type="entry name" value="NAC-dom"/>
</dbReference>
<keyword evidence="9" id="KW-1185">Reference proteome</keyword>
<dbReference type="GO" id="GO:0006355">
    <property type="term" value="P:regulation of DNA-templated transcription"/>
    <property type="evidence" value="ECO:0007669"/>
    <property type="project" value="InterPro"/>
</dbReference>
<evidence type="ECO:0000256" key="2">
    <source>
        <dbReference type="ARBA" id="ARBA00023015"/>
    </source>
</evidence>
<dbReference type="EMBL" id="JADFTS010000004">
    <property type="protein sequence ID" value="KAF9608536.1"/>
    <property type="molecule type" value="Genomic_DNA"/>
</dbReference>
<dbReference type="SUPFAM" id="SSF101941">
    <property type="entry name" value="NAC domain"/>
    <property type="match status" value="1"/>
</dbReference>
<dbReference type="InterPro" id="IPR036093">
    <property type="entry name" value="NAC_dom_sf"/>
</dbReference>
<dbReference type="Proteomes" id="UP000631114">
    <property type="component" value="Unassembled WGS sequence"/>
</dbReference>
<name>A0A835HZG9_9MAGN</name>
<reference evidence="8 9" key="1">
    <citation type="submission" date="2020-10" db="EMBL/GenBank/DDBJ databases">
        <title>The Coptis chinensis genome and diversification of protoberbering-type alkaloids.</title>
        <authorList>
            <person name="Wang B."/>
            <person name="Shu S."/>
            <person name="Song C."/>
            <person name="Liu Y."/>
        </authorList>
    </citation>
    <scope>NUCLEOTIDE SEQUENCE [LARGE SCALE GENOMIC DNA]</scope>
    <source>
        <strain evidence="8">HL-2020</strain>
        <tissue evidence="8">Leaf</tissue>
    </source>
</reference>
<feature type="region of interest" description="Disordered" evidence="6">
    <location>
        <begin position="165"/>
        <end position="215"/>
    </location>
</feature>
<evidence type="ECO:0000259" key="7">
    <source>
        <dbReference type="PROSITE" id="PS51005"/>
    </source>
</evidence>
<evidence type="ECO:0000256" key="3">
    <source>
        <dbReference type="ARBA" id="ARBA00023125"/>
    </source>
</evidence>
<gene>
    <name evidence="8" type="ORF">IFM89_009902</name>
</gene>
<evidence type="ECO:0000256" key="5">
    <source>
        <dbReference type="ARBA" id="ARBA00023242"/>
    </source>
</evidence>
<evidence type="ECO:0000256" key="6">
    <source>
        <dbReference type="SAM" id="MobiDB-lite"/>
    </source>
</evidence>